<name>A0A9N8E8T3_9STRA</name>
<feature type="region of interest" description="Disordered" evidence="5">
    <location>
        <begin position="215"/>
        <end position="252"/>
    </location>
</feature>
<dbReference type="Pfam" id="PF00447">
    <property type="entry name" value="HSF_DNA-bind"/>
    <property type="match status" value="1"/>
</dbReference>
<evidence type="ECO:0000256" key="2">
    <source>
        <dbReference type="ARBA" id="ARBA00023125"/>
    </source>
</evidence>
<dbReference type="Gene3D" id="1.10.10.10">
    <property type="entry name" value="Winged helix-like DNA-binding domain superfamily/Winged helix DNA-binding domain"/>
    <property type="match status" value="1"/>
</dbReference>
<dbReference type="FunFam" id="1.10.10.10:FF:000479">
    <property type="entry name" value="Predicted protein"/>
    <property type="match status" value="1"/>
</dbReference>
<feature type="compositionally biased region" description="Low complexity" evidence="5">
    <location>
        <begin position="357"/>
        <end position="383"/>
    </location>
</feature>
<keyword evidence="2" id="KW-0238">DNA-binding</keyword>
<dbReference type="GO" id="GO:0003700">
    <property type="term" value="F:DNA-binding transcription factor activity"/>
    <property type="evidence" value="ECO:0007669"/>
    <property type="project" value="InterPro"/>
</dbReference>
<dbReference type="SMART" id="SM00415">
    <property type="entry name" value="HSF"/>
    <property type="match status" value="1"/>
</dbReference>
<evidence type="ECO:0000256" key="3">
    <source>
        <dbReference type="ARBA" id="ARBA00023242"/>
    </source>
</evidence>
<evidence type="ECO:0000259" key="6">
    <source>
        <dbReference type="SMART" id="SM00415"/>
    </source>
</evidence>
<proteinExistence type="inferred from homology"/>
<feature type="domain" description="HSF-type DNA-binding" evidence="6">
    <location>
        <begin position="252"/>
        <end position="346"/>
    </location>
</feature>
<organism evidence="7 8">
    <name type="scientific">Seminavis robusta</name>
    <dbReference type="NCBI Taxonomy" id="568900"/>
    <lineage>
        <taxon>Eukaryota</taxon>
        <taxon>Sar</taxon>
        <taxon>Stramenopiles</taxon>
        <taxon>Ochrophyta</taxon>
        <taxon>Bacillariophyta</taxon>
        <taxon>Bacillariophyceae</taxon>
        <taxon>Bacillariophycidae</taxon>
        <taxon>Naviculales</taxon>
        <taxon>Naviculaceae</taxon>
        <taxon>Seminavis</taxon>
    </lineage>
</organism>
<evidence type="ECO:0000256" key="5">
    <source>
        <dbReference type="SAM" id="MobiDB-lite"/>
    </source>
</evidence>
<reference evidence="7" key="1">
    <citation type="submission" date="2020-06" db="EMBL/GenBank/DDBJ databases">
        <authorList>
            <consortium name="Plant Systems Biology data submission"/>
        </authorList>
    </citation>
    <scope>NUCLEOTIDE SEQUENCE</scope>
    <source>
        <strain evidence="7">D6</strain>
    </source>
</reference>
<evidence type="ECO:0000256" key="1">
    <source>
        <dbReference type="ARBA" id="ARBA00004123"/>
    </source>
</evidence>
<dbReference type="OrthoDB" id="60033at2759"/>
<dbReference type="EMBL" id="CAICTM010000749">
    <property type="protein sequence ID" value="CAB9515955.1"/>
    <property type="molecule type" value="Genomic_DNA"/>
</dbReference>
<dbReference type="GO" id="GO:0043565">
    <property type="term" value="F:sequence-specific DNA binding"/>
    <property type="evidence" value="ECO:0007669"/>
    <property type="project" value="InterPro"/>
</dbReference>
<protein>
    <submittedName>
        <fullName evidence="7">Stress transcription factor B-2b</fullName>
    </submittedName>
</protein>
<dbReference type="GO" id="GO:0005634">
    <property type="term" value="C:nucleus"/>
    <property type="evidence" value="ECO:0007669"/>
    <property type="project" value="UniProtKB-SubCell"/>
</dbReference>
<dbReference type="AlphaFoldDB" id="A0A9N8E8T3"/>
<dbReference type="InterPro" id="IPR000232">
    <property type="entry name" value="HSF_DNA-bd"/>
</dbReference>
<gene>
    <name evidence="7" type="ORF">SEMRO_750_G196970.1</name>
</gene>
<feature type="compositionally biased region" description="Basic and acidic residues" evidence="5">
    <location>
        <begin position="331"/>
        <end position="341"/>
    </location>
</feature>
<comment type="similarity">
    <text evidence="4">Belongs to the HSF family.</text>
</comment>
<feature type="compositionally biased region" description="Polar residues" evidence="5">
    <location>
        <begin position="392"/>
        <end position="402"/>
    </location>
</feature>
<dbReference type="PANTHER" id="PTHR10015">
    <property type="entry name" value="HEAT SHOCK TRANSCRIPTION FACTOR"/>
    <property type="match status" value="1"/>
</dbReference>
<comment type="caution">
    <text evidence="7">The sequence shown here is derived from an EMBL/GenBank/DDBJ whole genome shotgun (WGS) entry which is preliminary data.</text>
</comment>
<dbReference type="Proteomes" id="UP001153069">
    <property type="component" value="Unassembled WGS sequence"/>
</dbReference>
<accession>A0A9N8E8T3</accession>
<evidence type="ECO:0000313" key="8">
    <source>
        <dbReference type="Proteomes" id="UP001153069"/>
    </source>
</evidence>
<keyword evidence="8" id="KW-1185">Reference proteome</keyword>
<dbReference type="InterPro" id="IPR036390">
    <property type="entry name" value="WH_DNA-bd_sf"/>
</dbReference>
<feature type="region of interest" description="Disordered" evidence="5">
    <location>
        <begin position="331"/>
        <end position="416"/>
    </location>
</feature>
<dbReference type="InterPro" id="IPR036388">
    <property type="entry name" value="WH-like_DNA-bd_sf"/>
</dbReference>
<keyword evidence="3" id="KW-0539">Nucleus</keyword>
<dbReference type="PRINTS" id="PR00056">
    <property type="entry name" value="HSFDOMAIN"/>
</dbReference>
<sequence length="604" mass="62224">MAYHPSNNQGTASGTAEGKAVNAVDVEAGMTADPNGTNMATAPTQVPVLSGSANFSATAVPTAAGSMQVVTTPASMAPLNRTSSSPPANLPAFDFSDLKDSMDAALASISAPSTDGTAAPAESADEMQAQLRAMYLAGFRAANNARNQQSLRENFENAIQGSNPEAGAGSDPNAAYGSVGSGVVLVPVDCSIAAGVIKVQPTTSSASSIITAATSGTDTVGDPGIRRVTRNSSSGSNSSASPALSAASPGGNANPFPRKLMAMLRKEDPAVVSWLPKGNAFSVRDPDRFIADVLPRYFRHTKLTSFQRQLNLYGFRRITKGPDAGAYRHEMFHRDDPDRCLQMKRSKQNGSGGSPQLRPSPRSAGRSGGSSTSSPLLTPDSSPGVYALEPAITSQSAPTTLTAPIMGRPGHSNAPEQQRLAHFRSGSPSHPPLIIATGAAPQTGLGILMTDNRLHANNGANPPALYQVPAIRSAQPLLVKEDLVGDESHAGSLAVRSASLTQPVSNGTPSLGLQPPPALVLAPPPASSEMDGTNWNANAANTNVVDDLDMDFVTLFDPTNETGNQNTQTQGAVWATGVPLPEQPLAAAQGAATSQQPTQQTVSL</sequence>
<dbReference type="PANTHER" id="PTHR10015:SF206">
    <property type="entry name" value="HSF-TYPE DNA-BINDING DOMAIN-CONTAINING PROTEIN"/>
    <property type="match status" value="1"/>
</dbReference>
<evidence type="ECO:0000256" key="4">
    <source>
        <dbReference type="RuleBase" id="RU004020"/>
    </source>
</evidence>
<dbReference type="SUPFAM" id="SSF46785">
    <property type="entry name" value="Winged helix' DNA-binding domain"/>
    <property type="match status" value="1"/>
</dbReference>
<evidence type="ECO:0000313" key="7">
    <source>
        <dbReference type="EMBL" id="CAB9515955.1"/>
    </source>
</evidence>
<feature type="compositionally biased region" description="Low complexity" evidence="5">
    <location>
        <begin position="231"/>
        <end position="252"/>
    </location>
</feature>
<comment type="subcellular location">
    <subcellularLocation>
        <location evidence="1">Nucleus</location>
    </subcellularLocation>
</comment>